<dbReference type="PANTHER" id="PTHR11689">
    <property type="entry name" value="CHLORIDE CHANNEL PROTEIN CLC FAMILY MEMBER"/>
    <property type="match status" value="1"/>
</dbReference>
<protein>
    <submittedName>
        <fullName evidence="8">Chloride channel protein CLC-a</fullName>
    </submittedName>
</protein>
<dbReference type="AlphaFoldDB" id="A0A2G2XH79"/>
<dbReference type="InterPro" id="IPR014743">
    <property type="entry name" value="Cl-channel_core"/>
</dbReference>
<dbReference type="OrthoDB" id="428525at2759"/>
<organism evidence="8 9">
    <name type="scientific">Capsicum baccatum</name>
    <name type="common">Peruvian pepper</name>
    <dbReference type="NCBI Taxonomy" id="33114"/>
    <lineage>
        <taxon>Eukaryota</taxon>
        <taxon>Viridiplantae</taxon>
        <taxon>Streptophyta</taxon>
        <taxon>Embryophyta</taxon>
        <taxon>Tracheophyta</taxon>
        <taxon>Spermatophyta</taxon>
        <taxon>Magnoliopsida</taxon>
        <taxon>eudicotyledons</taxon>
        <taxon>Gunneridae</taxon>
        <taxon>Pentapetalae</taxon>
        <taxon>asterids</taxon>
        <taxon>lamiids</taxon>
        <taxon>Solanales</taxon>
        <taxon>Solanaceae</taxon>
        <taxon>Solanoideae</taxon>
        <taxon>Capsiceae</taxon>
        <taxon>Capsicum</taxon>
    </lineage>
</organism>
<dbReference type="PANTHER" id="PTHR11689:SF154">
    <property type="entry name" value="CHLORIDE CHANNEL PROTEIN"/>
    <property type="match status" value="1"/>
</dbReference>
<feature type="region of interest" description="Disordered" evidence="7">
    <location>
        <begin position="1"/>
        <end position="31"/>
    </location>
</feature>
<dbReference type="GO" id="GO:0015108">
    <property type="term" value="F:chloride transmembrane transporter activity"/>
    <property type="evidence" value="ECO:0007669"/>
    <property type="project" value="InterPro"/>
</dbReference>
<evidence type="ECO:0000256" key="7">
    <source>
        <dbReference type="SAM" id="MobiDB-lite"/>
    </source>
</evidence>
<dbReference type="STRING" id="33114.A0A2G2XH79"/>
<keyword evidence="9" id="KW-1185">Reference proteome</keyword>
<dbReference type="EMBL" id="MLFT02000002">
    <property type="protein sequence ID" value="PHT56827.1"/>
    <property type="molecule type" value="Genomic_DNA"/>
</dbReference>
<keyword evidence="6" id="KW-0472">Membrane</keyword>
<dbReference type="Proteomes" id="UP000224567">
    <property type="component" value="Unassembled WGS sequence"/>
</dbReference>
<dbReference type="InterPro" id="IPR051280">
    <property type="entry name" value="Cl-channel/antiporter"/>
</dbReference>
<sequence>MGAGSRSGGTNMTEHLGDGEEQTKELPGGDKGAVTTGVVGAAAGAYTGVTGTTIGGAEAGAVARAGVLKIKAYFNGVDTPIMLGETTLLVKIIGSIRAVSTGLDLGKEESLIHIGSYIASLLGQGGSDNVNLAVVGVLFVLEAVATWWRSALIWRTSFTTAVVSVVQGLHGILSNLVAVRERRTYHV</sequence>
<reference evidence="9" key="2">
    <citation type="journal article" date="2017" name="J. Anim. Genet.">
        <title>Multiple reference genome sequences of hot pepper reveal the massive evolution of plant disease resistance genes by retroduplication.</title>
        <authorList>
            <person name="Kim S."/>
            <person name="Park J."/>
            <person name="Yeom S.-I."/>
            <person name="Kim Y.-M."/>
            <person name="Seo E."/>
            <person name="Kim K.-T."/>
            <person name="Kim M.-S."/>
            <person name="Lee J.M."/>
            <person name="Cheong K."/>
            <person name="Shin H.-S."/>
            <person name="Kim S.-B."/>
            <person name="Han K."/>
            <person name="Lee J."/>
            <person name="Park M."/>
            <person name="Lee H.-A."/>
            <person name="Lee H.-Y."/>
            <person name="Lee Y."/>
            <person name="Oh S."/>
            <person name="Lee J.H."/>
            <person name="Choi E."/>
            <person name="Choi E."/>
            <person name="Lee S.E."/>
            <person name="Jeon J."/>
            <person name="Kim H."/>
            <person name="Choi G."/>
            <person name="Song H."/>
            <person name="Lee J."/>
            <person name="Lee S.-C."/>
            <person name="Kwon J.-K."/>
            <person name="Lee H.-Y."/>
            <person name="Koo N."/>
            <person name="Hong Y."/>
            <person name="Kim R.W."/>
            <person name="Kang W.-H."/>
            <person name="Huh J.H."/>
            <person name="Kang B.-C."/>
            <person name="Yang T.-J."/>
            <person name="Lee Y.-H."/>
            <person name="Bennetzen J.L."/>
            <person name="Choi D."/>
        </authorList>
    </citation>
    <scope>NUCLEOTIDE SEQUENCE [LARGE SCALE GENOMIC DNA]</scope>
    <source>
        <strain evidence="9">cv. PBC81</strain>
    </source>
</reference>
<name>A0A2G2XH79_CAPBA</name>
<keyword evidence="4" id="KW-1133">Transmembrane helix</keyword>
<dbReference type="GO" id="GO:0009671">
    <property type="term" value="F:nitrate:proton symporter activity"/>
    <property type="evidence" value="ECO:0007669"/>
    <property type="project" value="TreeGrafter"/>
</dbReference>
<feature type="compositionally biased region" description="Basic and acidic residues" evidence="7">
    <location>
        <begin position="15"/>
        <end position="28"/>
    </location>
</feature>
<keyword evidence="2" id="KW-0812">Transmembrane</keyword>
<evidence type="ECO:0000256" key="4">
    <source>
        <dbReference type="ARBA" id="ARBA00022989"/>
    </source>
</evidence>
<evidence type="ECO:0000256" key="2">
    <source>
        <dbReference type="ARBA" id="ARBA00022692"/>
    </source>
</evidence>
<dbReference type="Gene3D" id="1.10.3080.10">
    <property type="entry name" value="Clc chloride channel"/>
    <property type="match status" value="1"/>
</dbReference>
<evidence type="ECO:0000256" key="5">
    <source>
        <dbReference type="ARBA" id="ARBA00023122"/>
    </source>
</evidence>
<dbReference type="InterPro" id="IPR001807">
    <property type="entry name" value="ClC"/>
</dbReference>
<reference evidence="8 9" key="1">
    <citation type="journal article" date="2017" name="Genome Biol.">
        <title>New reference genome sequences of hot pepper reveal the massive evolution of plant disease-resistance genes by retroduplication.</title>
        <authorList>
            <person name="Kim S."/>
            <person name="Park J."/>
            <person name="Yeom S.I."/>
            <person name="Kim Y.M."/>
            <person name="Seo E."/>
            <person name="Kim K.T."/>
            <person name="Kim M.S."/>
            <person name="Lee J.M."/>
            <person name="Cheong K."/>
            <person name="Shin H.S."/>
            <person name="Kim S.B."/>
            <person name="Han K."/>
            <person name="Lee J."/>
            <person name="Park M."/>
            <person name="Lee H.A."/>
            <person name="Lee H.Y."/>
            <person name="Lee Y."/>
            <person name="Oh S."/>
            <person name="Lee J.H."/>
            <person name="Choi E."/>
            <person name="Choi E."/>
            <person name="Lee S.E."/>
            <person name="Jeon J."/>
            <person name="Kim H."/>
            <person name="Choi G."/>
            <person name="Song H."/>
            <person name="Lee J."/>
            <person name="Lee S.C."/>
            <person name="Kwon J.K."/>
            <person name="Lee H.Y."/>
            <person name="Koo N."/>
            <person name="Hong Y."/>
            <person name="Kim R.W."/>
            <person name="Kang W.H."/>
            <person name="Huh J.H."/>
            <person name="Kang B.C."/>
            <person name="Yang T.J."/>
            <person name="Lee Y.H."/>
            <person name="Bennetzen J.L."/>
            <person name="Choi D."/>
        </authorList>
    </citation>
    <scope>NUCLEOTIDE SEQUENCE [LARGE SCALE GENOMIC DNA]</scope>
    <source>
        <strain evidence="9">cv. PBC81</strain>
    </source>
</reference>
<dbReference type="SUPFAM" id="SSF81340">
    <property type="entry name" value="Clc chloride channel"/>
    <property type="match status" value="1"/>
</dbReference>
<accession>A0A2G2XH79</accession>
<proteinExistence type="predicted"/>
<keyword evidence="5" id="KW-0129">CBS domain</keyword>
<dbReference type="GO" id="GO:0009705">
    <property type="term" value="C:plant-type vacuole membrane"/>
    <property type="evidence" value="ECO:0007669"/>
    <property type="project" value="TreeGrafter"/>
</dbReference>
<evidence type="ECO:0000256" key="1">
    <source>
        <dbReference type="ARBA" id="ARBA00004141"/>
    </source>
</evidence>
<evidence type="ECO:0000313" key="8">
    <source>
        <dbReference type="EMBL" id="PHT56827.1"/>
    </source>
</evidence>
<comment type="subcellular location">
    <subcellularLocation>
        <location evidence="1">Membrane</location>
        <topology evidence="1">Multi-pass membrane protein</topology>
    </subcellularLocation>
</comment>
<dbReference type="PRINTS" id="PR00762">
    <property type="entry name" value="CLCHANNEL"/>
</dbReference>
<evidence type="ECO:0000256" key="6">
    <source>
        <dbReference type="ARBA" id="ARBA00023136"/>
    </source>
</evidence>
<evidence type="ECO:0000256" key="3">
    <source>
        <dbReference type="ARBA" id="ARBA00022737"/>
    </source>
</evidence>
<comment type="caution">
    <text evidence="8">The sequence shown here is derived from an EMBL/GenBank/DDBJ whole genome shotgun (WGS) entry which is preliminary data.</text>
</comment>
<gene>
    <name evidence="8" type="ORF">CQW23_05313</name>
</gene>
<keyword evidence="3" id="KW-0677">Repeat</keyword>
<dbReference type="Pfam" id="PF00654">
    <property type="entry name" value="Voltage_CLC"/>
    <property type="match status" value="1"/>
</dbReference>
<evidence type="ECO:0000313" key="9">
    <source>
        <dbReference type="Proteomes" id="UP000224567"/>
    </source>
</evidence>